<evidence type="ECO:0000256" key="1">
    <source>
        <dbReference type="SAM" id="Phobius"/>
    </source>
</evidence>
<dbReference type="RefSeq" id="WP_106841338.1">
    <property type="nucleotide sequence ID" value="NZ_JBCNIW010000031.1"/>
</dbReference>
<feature type="transmembrane region" description="Helical" evidence="1">
    <location>
        <begin position="81"/>
        <end position="99"/>
    </location>
</feature>
<dbReference type="OrthoDB" id="4822551at2"/>
<dbReference type="InterPro" id="IPR047928">
    <property type="entry name" value="Perm_prefix_1"/>
</dbReference>
<dbReference type="PANTHER" id="PTHR36834:SF1">
    <property type="entry name" value="INTEGRAL MEMBRANE PROTEIN"/>
    <property type="match status" value="1"/>
</dbReference>
<dbReference type="AlphaFoldDB" id="A0A2P7UMU6"/>
<keyword evidence="1" id="KW-0812">Transmembrane</keyword>
<dbReference type="Pfam" id="PF04892">
    <property type="entry name" value="VanZ"/>
    <property type="match status" value="1"/>
</dbReference>
<keyword evidence="4" id="KW-1185">Reference proteome</keyword>
<evidence type="ECO:0000313" key="3">
    <source>
        <dbReference type="EMBL" id="PSJ88235.1"/>
    </source>
</evidence>
<protein>
    <submittedName>
        <fullName evidence="3">VanZ family protein</fullName>
    </submittedName>
</protein>
<feature type="transmembrane region" description="Helical" evidence="1">
    <location>
        <begin position="184"/>
        <end position="206"/>
    </location>
</feature>
<gene>
    <name evidence="3" type="ORF">C7R93_25060</name>
</gene>
<keyword evidence="1" id="KW-0472">Membrane</keyword>
<sequence>MKFEQYAEQVVSHLPCSKWEKQDLKDELLDHLNSMKVELIEEGYGEHEAVSQTIQRFGPIGQIRRQLSESLPLLDKYMRKWFMLLFYLYVSIASYLLLLSPDRWRRRAFSVEWKQRMIEYGVPQYTHLFQNAKPFQTLSDYIFHYDNYSFGTIMYNLVGNIAVFVPLGFFLPLLFVSFQNMHRVFFLTLGASLVIEMLQFLFALGSIDVDDLLLNGLGGLVGYGLFRVGTSMMDRYRRKIQSDDDLTATPS</sequence>
<name>A0A2P7UMU6_9BACL</name>
<dbReference type="InterPro" id="IPR053150">
    <property type="entry name" value="Teicoplanin_resist-assoc"/>
</dbReference>
<comment type="caution">
    <text evidence="3">The sequence shown here is derived from an EMBL/GenBank/DDBJ whole genome shotgun (WGS) entry which is preliminary data.</text>
</comment>
<keyword evidence="1" id="KW-1133">Transmembrane helix</keyword>
<dbReference type="NCBIfam" id="NF038403">
    <property type="entry name" value="perm_prefix_1"/>
    <property type="match status" value="1"/>
</dbReference>
<dbReference type="EMBL" id="PXZM01000045">
    <property type="protein sequence ID" value="PSJ88235.1"/>
    <property type="molecule type" value="Genomic_DNA"/>
</dbReference>
<feature type="transmembrane region" description="Helical" evidence="1">
    <location>
        <begin position="212"/>
        <end position="229"/>
    </location>
</feature>
<feature type="transmembrane region" description="Helical" evidence="1">
    <location>
        <begin position="153"/>
        <end position="177"/>
    </location>
</feature>
<feature type="domain" description="VanZ-like" evidence="2">
    <location>
        <begin position="89"/>
        <end position="228"/>
    </location>
</feature>
<reference evidence="3 4" key="1">
    <citation type="submission" date="2018-03" db="EMBL/GenBank/DDBJ databases">
        <title>Brevisbacillus phylogenomics.</title>
        <authorList>
            <person name="Dunlap C."/>
        </authorList>
    </citation>
    <scope>NUCLEOTIDE SEQUENCE [LARGE SCALE GENOMIC DNA]</scope>
    <source>
        <strain evidence="3 4">NRRL NRS-1210</strain>
    </source>
</reference>
<dbReference type="PANTHER" id="PTHR36834">
    <property type="entry name" value="MEMBRANE PROTEIN-RELATED"/>
    <property type="match status" value="1"/>
</dbReference>
<organism evidence="3 4">
    <name type="scientific">Brevibacillus fortis</name>
    <dbReference type="NCBI Taxonomy" id="2126352"/>
    <lineage>
        <taxon>Bacteria</taxon>
        <taxon>Bacillati</taxon>
        <taxon>Bacillota</taxon>
        <taxon>Bacilli</taxon>
        <taxon>Bacillales</taxon>
        <taxon>Paenibacillaceae</taxon>
        <taxon>Brevibacillus</taxon>
    </lineage>
</organism>
<proteinExistence type="predicted"/>
<evidence type="ECO:0000313" key="4">
    <source>
        <dbReference type="Proteomes" id="UP000240419"/>
    </source>
</evidence>
<dbReference type="InterPro" id="IPR006976">
    <property type="entry name" value="VanZ-like"/>
</dbReference>
<accession>A0A2P7UMU6</accession>
<dbReference type="Proteomes" id="UP000240419">
    <property type="component" value="Unassembled WGS sequence"/>
</dbReference>
<evidence type="ECO:0000259" key="2">
    <source>
        <dbReference type="Pfam" id="PF04892"/>
    </source>
</evidence>